<reference evidence="1" key="1">
    <citation type="submission" date="2021-02" db="EMBL/GenBank/DDBJ databases">
        <authorList>
            <person name="Nowell W R."/>
        </authorList>
    </citation>
    <scope>NUCLEOTIDE SEQUENCE</scope>
</reference>
<keyword evidence="2" id="KW-1185">Reference proteome</keyword>
<proteinExistence type="predicted"/>
<accession>A0A816DSH7</accession>
<feature type="non-terminal residue" evidence="1">
    <location>
        <position position="149"/>
    </location>
</feature>
<evidence type="ECO:0000313" key="1">
    <source>
        <dbReference type="EMBL" id="CAF1640881.1"/>
    </source>
</evidence>
<evidence type="ECO:0000313" key="2">
    <source>
        <dbReference type="Proteomes" id="UP000663828"/>
    </source>
</evidence>
<sequence length="149" mass="17114">MNSDEPKKPRMKNVRIQTMETAIPLDDEVRKYQRPSPANRNVRTQTKLMFDEFNNEIISHDRHQRKAPLQILNDSSAMPSRIYKTFDDQSEFMENEIIATSTPPMNGDQQIETTVNIANENELPSDPIIEYANELILPLAEACAPLNDI</sequence>
<gene>
    <name evidence="1" type="ORF">XAT740_LOCUS53292</name>
</gene>
<protein>
    <submittedName>
        <fullName evidence="1">Uncharacterized protein</fullName>
    </submittedName>
</protein>
<dbReference type="AlphaFoldDB" id="A0A816DSH7"/>
<dbReference type="Proteomes" id="UP000663828">
    <property type="component" value="Unassembled WGS sequence"/>
</dbReference>
<comment type="caution">
    <text evidence="1">The sequence shown here is derived from an EMBL/GenBank/DDBJ whole genome shotgun (WGS) entry which is preliminary data.</text>
</comment>
<name>A0A816DSH7_ADIRI</name>
<dbReference type="EMBL" id="CAJNOR010009078">
    <property type="protein sequence ID" value="CAF1640881.1"/>
    <property type="molecule type" value="Genomic_DNA"/>
</dbReference>
<organism evidence="1 2">
    <name type="scientific">Adineta ricciae</name>
    <name type="common">Rotifer</name>
    <dbReference type="NCBI Taxonomy" id="249248"/>
    <lineage>
        <taxon>Eukaryota</taxon>
        <taxon>Metazoa</taxon>
        <taxon>Spiralia</taxon>
        <taxon>Gnathifera</taxon>
        <taxon>Rotifera</taxon>
        <taxon>Eurotatoria</taxon>
        <taxon>Bdelloidea</taxon>
        <taxon>Adinetida</taxon>
        <taxon>Adinetidae</taxon>
        <taxon>Adineta</taxon>
    </lineage>
</organism>